<evidence type="ECO:0000313" key="3">
    <source>
        <dbReference type="Proteomes" id="UP000543556"/>
    </source>
</evidence>
<accession>A0A7Y7IGC0</accession>
<protein>
    <submittedName>
        <fullName evidence="2">Uncharacterized protein</fullName>
    </submittedName>
</protein>
<gene>
    <name evidence="2" type="ORF">G6034_05560</name>
</gene>
<evidence type="ECO:0000313" key="2">
    <source>
        <dbReference type="EMBL" id="NVM94381.1"/>
    </source>
</evidence>
<keyword evidence="3" id="KW-1185">Reference proteome</keyword>
<evidence type="ECO:0000256" key="1">
    <source>
        <dbReference type="SAM" id="MobiDB-lite"/>
    </source>
</evidence>
<dbReference type="Proteomes" id="UP000543556">
    <property type="component" value="Unassembled WGS sequence"/>
</dbReference>
<proteinExistence type="predicted"/>
<sequence>MKATGNPTETPSWGANAGWVAAGTGHDPAAPAVNRIRFWWTTTGGAAHPGAAGC</sequence>
<comment type="caution">
    <text evidence="2">The sequence shown here is derived from an EMBL/GenBank/DDBJ whole genome shotgun (WGS) entry which is preliminary data.</text>
</comment>
<organism evidence="2 3">
    <name type="scientific">Arthrobacter wenxiniae</name>
    <dbReference type="NCBI Taxonomy" id="2713570"/>
    <lineage>
        <taxon>Bacteria</taxon>
        <taxon>Bacillati</taxon>
        <taxon>Actinomycetota</taxon>
        <taxon>Actinomycetes</taxon>
        <taxon>Micrococcales</taxon>
        <taxon>Micrococcaceae</taxon>
        <taxon>Arthrobacter</taxon>
    </lineage>
</organism>
<dbReference type="AlphaFoldDB" id="A0A7Y7IGC0"/>
<name>A0A7Y7IGC0_9MICC</name>
<feature type="region of interest" description="Disordered" evidence="1">
    <location>
        <begin position="1"/>
        <end position="22"/>
    </location>
</feature>
<feature type="compositionally biased region" description="Polar residues" evidence="1">
    <location>
        <begin position="1"/>
        <end position="13"/>
    </location>
</feature>
<reference evidence="2 3" key="1">
    <citation type="submission" date="2020-02" db="EMBL/GenBank/DDBJ databases">
        <title>Genome sequence of strain AETb3-4.</title>
        <authorList>
            <person name="Gao J."/>
            <person name="Zhang X."/>
        </authorList>
    </citation>
    <scope>NUCLEOTIDE SEQUENCE [LARGE SCALE GENOMIC DNA]</scope>
    <source>
        <strain evidence="2 3">AETb3-4</strain>
    </source>
</reference>
<dbReference type="EMBL" id="JAAMFM010000005">
    <property type="protein sequence ID" value="NVM94381.1"/>
    <property type="molecule type" value="Genomic_DNA"/>
</dbReference>